<dbReference type="EMBL" id="JBHSAX010000033">
    <property type="protein sequence ID" value="MFC3966450.1"/>
    <property type="molecule type" value="Genomic_DNA"/>
</dbReference>
<name>A0ABV8E217_9NOCA</name>
<keyword evidence="2" id="KW-1185">Reference proteome</keyword>
<dbReference type="RefSeq" id="WP_378617153.1">
    <property type="nucleotide sequence ID" value="NZ_JBHSAX010000033.1"/>
</dbReference>
<proteinExistence type="predicted"/>
<reference evidence="2" key="1">
    <citation type="journal article" date="2019" name="Int. J. Syst. Evol. Microbiol.">
        <title>The Global Catalogue of Microorganisms (GCM) 10K type strain sequencing project: providing services to taxonomists for standard genome sequencing and annotation.</title>
        <authorList>
            <consortium name="The Broad Institute Genomics Platform"/>
            <consortium name="The Broad Institute Genome Sequencing Center for Infectious Disease"/>
            <person name="Wu L."/>
            <person name="Ma J."/>
        </authorList>
    </citation>
    <scope>NUCLEOTIDE SEQUENCE [LARGE SCALE GENOMIC DNA]</scope>
    <source>
        <strain evidence="2">CGMCC 4.7330</strain>
    </source>
</reference>
<evidence type="ECO:0000313" key="2">
    <source>
        <dbReference type="Proteomes" id="UP001595696"/>
    </source>
</evidence>
<comment type="caution">
    <text evidence="1">The sequence shown here is derived from an EMBL/GenBank/DDBJ whole genome shotgun (WGS) entry which is preliminary data.</text>
</comment>
<evidence type="ECO:0000313" key="1">
    <source>
        <dbReference type="EMBL" id="MFC3966450.1"/>
    </source>
</evidence>
<accession>A0ABV8E217</accession>
<dbReference type="Proteomes" id="UP001595696">
    <property type="component" value="Unassembled WGS sequence"/>
</dbReference>
<gene>
    <name evidence="1" type="ORF">ACFO0B_31085</name>
</gene>
<organism evidence="1 2">
    <name type="scientific">Nocardia jiangsuensis</name>
    <dbReference type="NCBI Taxonomy" id="1691563"/>
    <lineage>
        <taxon>Bacteria</taxon>
        <taxon>Bacillati</taxon>
        <taxon>Actinomycetota</taxon>
        <taxon>Actinomycetes</taxon>
        <taxon>Mycobacteriales</taxon>
        <taxon>Nocardiaceae</taxon>
        <taxon>Nocardia</taxon>
    </lineage>
</organism>
<protein>
    <submittedName>
        <fullName evidence="1">Uncharacterized protein</fullName>
    </submittedName>
</protein>
<sequence>MTDSPRPAPADPRHDVLVTGSLLVAGEAVSVTVHRPAPIPPVRGSGYWCRLAVDRARAAPAQSIVVGRDSAGALASALTLIETRFGVSPAEFLADATIGAAR</sequence>